<dbReference type="SUPFAM" id="SSF53098">
    <property type="entry name" value="Ribonuclease H-like"/>
    <property type="match status" value="1"/>
</dbReference>
<name>A0A803N9G1_CHEQI</name>
<proteinExistence type="predicted"/>
<reference evidence="2" key="2">
    <citation type="submission" date="2021-03" db="UniProtKB">
        <authorList>
            <consortium name="EnsemblPlants"/>
        </authorList>
    </citation>
    <scope>IDENTIFICATION</scope>
</reference>
<dbReference type="GO" id="GO:0003676">
    <property type="term" value="F:nucleic acid binding"/>
    <property type="evidence" value="ECO:0007669"/>
    <property type="project" value="InterPro"/>
</dbReference>
<feature type="domain" description="RNase H type-1" evidence="1">
    <location>
        <begin position="450"/>
        <end position="564"/>
    </location>
</feature>
<dbReference type="GO" id="GO:0004523">
    <property type="term" value="F:RNA-DNA hybrid ribonuclease activity"/>
    <property type="evidence" value="ECO:0007669"/>
    <property type="project" value="InterPro"/>
</dbReference>
<dbReference type="Pfam" id="PF13456">
    <property type="entry name" value="RVT_3"/>
    <property type="match status" value="1"/>
</dbReference>
<reference evidence="2" key="1">
    <citation type="journal article" date="2017" name="Nature">
        <title>The genome of Chenopodium quinoa.</title>
        <authorList>
            <person name="Jarvis D.E."/>
            <person name="Ho Y.S."/>
            <person name="Lightfoot D.J."/>
            <person name="Schmoeckel S.M."/>
            <person name="Li B."/>
            <person name="Borm T.J.A."/>
            <person name="Ohyanagi H."/>
            <person name="Mineta K."/>
            <person name="Michell C.T."/>
            <person name="Saber N."/>
            <person name="Kharbatia N.M."/>
            <person name="Rupper R.R."/>
            <person name="Sharp A.R."/>
            <person name="Dally N."/>
            <person name="Boughton B.A."/>
            <person name="Woo Y.H."/>
            <person name="Gao G."/>
            <person name="Schijlen E.G.W.M."/>
            <person name="Guo X."/>
            <person name="Momin A.A."/>
            <person name="Negrao S."/>
            <person name="Al-Babili S."/>
            <person name="Gehring C."/>
            <person name="Roessner U."/>
            <person name="Jung C."/>
            <person name="Murphy K."/>
            <person name="Arold S.T."/>
            <person name="Gojobori T."/>
            <person name="van der Linden C.G."/>
            <person name="van Loo E.N."/>
            <person name="Jellen E.N."/>
            <person name="Maughan P.J."/>
            <person name="Tester M."/>
        </authorList>
    </citation>
    <scope>NUCLEOTIDE SEQUENCE [LARGE SCALE GENOMIC DNA]</scope>
    <source>
        <strain evidence="2">cv. PI 614886</strain>
    </source>
</reference>
<dbReference type="Proteomes" id="UP000596660">
    <property type="component" value="Unplaced"/>
</dbReference>
<evidence type="ECO:0000313" key="2">
    <source>
        <dbReference type="EnsemblPlants" id="AUR62042595-RA:cds"/>
    </source>
</evidence>
<evidence type="ECO:0000259" key="1">
    <source>
        <dbReference type="Pfam" id="PF13456"/>
    </source>
</evidence>
<protein>
    <recommendedName>
        <fullName evidence="1">RNase H type-1 domain-containing protein</fullName>
    </recommendedName>
</protein>
<dbReference type="InterPro" id="IPR036397">
    <property type="entry name" value="RNaseH_sf"/>
</dbReference>
<dbReference type="PANTHER" id="PTHR47723:SF20">
    <property type="entry name" value="RNASE H TYPE-1 DOMAIN-CONTAINING PROTEIN"/>
    <property type="match status" value="1"/>
</dbReference>
<keyword evidence="3" id="KW-1185">Reference proteome</keyword>
<dbReference type="InterPro" id="IPR044730">
    <property type="entry name" value="RNase_H-like_dom_plant"/>
</dbReference>
<accession>A0A803N9G1</accession>
<dbReference type="CDD" id="cd06222">
    <property type="entry name" value="RNase_H_like"/>
    <property type="match status" value="1"/>
</dbReference>
<organism evidence="2 3">
    <name type="scientific">Chenopodium quinoa</name>
    <name type="common">Quinoa</name>
    <dbReference type="NCBI Taxonomy" id="63459"/>
    <lineage>
        <taxon>Eukaryota</taxon>
        <taxon>Viridiplantae</taxon>
        <taxon>Streptophyta</taxon>
        <taxon>Embryophyta</taxon>
        <taxon>Tracheophyta</taxon>
        <taxon>Spermatophyta</taxon>
        <taxon>Magnoliopsida</taxon>
        <taxon>eudicotyledons</taxon>
        <taxon>Gunneridae</taxon>
        <taxon>Pentapetalae</taxon>
        <taxon>Caryophyllales</taxon>
        <taxon>Chenopodiaceae</taxon>
        <taxon>Chenopodioideae</taxon>
        <taxon>Atripliceae</taxon>
        <taxon>Chenopodium</taxon>
    </lineage>
</organism>
<dbReference type="InterPro" id="IPR002156">
    <property type="entry name" value="RNaseH_domain"/>
</dbReference>
<dbReference type="EnsemblPlants" id="AUR62042595-RA">
    <property type="protein sequence ID" value="AUR62042595-RA:cds"/>
    <property type="gene ID" value="AUR62042595"/>
</dbReference>
<dbReference type="InterPro" id="IPR053151">
    <property type="entry name" value="RNase_H-like"/>
</dbReference>
<dbReference type="Gene3D" id="3.30.420.10">
    <property type="entry name" value="Ribonuclease H-like superfamily/Ribonuclease H"/>
    <property type="match status" value="1"/>
</dbReference>
<evidence type="ECO:0000313" key="3">
    <source>
        <dbReference type="Proteomes" id="UP000596660"/>
    </source>
</evidence>
<dbReference type="PANTHER" id="PTHR47723">
    <property type="entry name" value="OS05G0353850 PROTEIN"/>
    <property type="match status" value="1"/>
</dbReference>
<dbReference type="InterPro" id="IPR012337">
    <property type="entry name" value="RNaseH-like_sf"/>
</dbReference>
<dbReference type="AlphaFoldDB" id="A0A803N9G1"/>
<dbReference type="Gramene" id="AUR62042595-RA">
    <property type="protein sequence ID" value="AUR62042595-RA:cds"/>
    <property type="gene ID" value="AUR62042595"/>
</dbReference>
<sequence>MVVDLHALDGPLNNNANVVSIEDTNMVDETPTNKVITITSETSKARKIVITSTEWEDEVFSPLDQTKGDSFPKETLQKLRQPWKLTLTGKCLGILVRLSFITQRVRAMWRPKGSLESLPVTLAEPLSMRLPFTPFPRPPPPSSQFPFNNCMTPAQIRESVQIPSTPSPLNPPTPLLWSSIKTPPTPAKIKLMYNALLQLAKVMVNQIAQPISQFIPTPPSPTQQTLLPRYQQQVAWPNYQIHDLVSPPLNPQIIPLLSENIEQDLKNLDHLMKIFKIKKGVLGLQIDANFWETINTIMELDSMVTPLKIHDIVMMDRQMSWSDWDKFDPLFCNGSSPPEFLYLDMKIFMWNVRDACRNEFIPHAWDVIVTHKPKASCLVDLGFSGNPFTWKNAREGLDLIQERLDRALGNSNWLNTCPNIQATVDKPCSSSNQALRLMWASAHKGYYELNTDGSWMSVDNAGGGGVIRCDKGLWIIGYTMKFNALTTASTVLLAIREGLLTAWSKNIKFLELETDADALIKMLKDPKLFEDSDLGNVMKDVASLLQRDWSVTIFHASREVNFVACGLPL</sequence>